<keyword evidence="3 6" id="KW-0812">Transmembrane</keyword>
<keyword evidence="4 6" id="KW-1133">Transmembrane helix</keyword>
<evidence type="ECO:0000256" key="4">
    <source>
        <dbReference type="ARBA" id="ARBA00022989"/>
    </source>
</evidence>
<dbReference type="Proteomes" id="UP000000270">
    <property type="component" value="Chromosome"/>
</dbReference>
<dbReference type="GO" id="GO:0016020">
    <property type="term" value="C:membrane"/>
    <property type="evidence" value="ECO:0007669"/>
    <property type="project" value="UniProtKB-SubCell"/>
</dbReference>
<reference evidence="8 9" key="4">
    <citation type="journal article" date="2009" name="Appl. Environ. Microbiol.">
        <title>Comparative genome-wide transcriptional profiling of Azorhizobium caulinodans ORS571 grown under free-living and symbiotic conditions.</title>
        <authorList>
            <person name="Tsukada S."/>
            <person name="Aono T."/>
            <person name="Akiba N."/>
            <person name="Lee KB."/>
            <person name="Liu CT."/>
            <person name="Toyazaki H."/>
            <person name="Oyaizu H."/>
        </authorList>
    </citation>
    <scope>NUCLEOTIDE SEQUENCE [LARGE SCALE GENOMIC DNA]</scope>
    <source>
        <strain evidence="9">ATCC 43989 / DSM 5975 / JCM 20966 / LMG 6465 / NBRC 14845 / NCIMB 13405 / ORS 571</strain>
    </source>
</reference>
<evidence type="ECO:0000256" key="5">
    <source>
        <dbReference type="ARBA" id="ARBA00023136"/>
    </source>
</evidence>
<dbReference type="eggNOG" id="COG0697">
    <property type="taxonomic scope" value="Bacteria"/>
</dbReference>
<feature type="domain" description="EamA" evidence="7">
    <location>
        <begin position="203"/>
        <end position="335"/>
    </location>
</feature>
<accession>A8HS04</accession>
<comment type="similarity">
    <text evidence="2">Belongs to the EamA transporter family.</text>
</comment>
<feature type="transmembrane region" description="Helical" evidence="6">
    <location>
        <begin position="119"/>
        <end position="141"/>
    </location>
</feature>
<evidence type="ECO:0000313" key="8">
    <source>
        <dbReference type="EMBL" id="BAF90120.1"/>
    </source>
</evidence>
<organism evidence="8 9">
    <name type="scientific">Azorhizobium caulinodans (strain ATCC 43989 / DSM 5975 / JCM 20966 / LMG 6465 / NBRC 14845 / NCIMB 13405 / ORS 571)</name>
    <dbReference type="NCBI Taxonomy" id="438753"/>
    <lineage>
        <taxon>Bacteria</taxon>
        <taxon>Pseudomonadati</taxon>
        <taxon>Pseudomonadota</taxon>
        <taxon>Alphaproteobacteria</taxon>
        <taxon>Hyphomicrobiales</taxon>
        <taxon>Xanthobacteraceae</taxon>
        <taxon>Azorhizobium</taxon>
    </lineage>
</organism>
<feature type="transmembrane region" description="Helical" evidence="6">
    <location>
        <begin position="147"/>
        <end position="167"/>
    </location>
</feature>
<reference evidence="9" key="2">
    <citation type="submission" date="2007-04" db="EMBL/GenBank/DDBJ databases">
        <title>Complete genome sequence of the nitrogen-fixing bacterium Azorhizobium caulinodans ORS571.</title>
        <authorList>
            <person name="Lee K.B."/>
            <person name="Backer P.D."/>
            <person name="Aono T."/>
            <person name="Liu C.T."/>
            <person name="Suzuki S."/>
            <person name="Suzuki T."/>
            <person name="Kaneko T."/>
            <person name="Yamada M."/>
            <person name="Tabata S."/>
            <person name="Kupfer D.M."/>
            <person name="Najar F.Z."/>
            <person name="Wiley G.B."/>
            <person name="Roe B."/>
            <person name="Binnewies T."/>
            <person name="Ussery D."/>
            <person name="Vereecke D."/>
            <person name="Gevers D."/>
            <person name="Holsters M."/>
            <person name="Oyaizu H."/>
        </authorList>
    </citation>
    <scope>NUCLEOTIDE SEQUENCE [LARGE SCALE GENOMIC DNA]</scope>
    <source>
        <strain evidence="9">ATCC 43989 / DSM 5975 / JCM 20966 / LMG 6465 / NBRC 14845 / NCIMB 13405 / ORS 571</strain>
    </source>
</reference>
<sequence length="345" mass="36414">MAQARAMPQRRWCPPAEATKLRCNTAARIVARPALPESCIMRLSAPSAGPAPSFRLGLLGALVTVAIWTTWITTTRVAMHGRTPLAPELLAFIRFGTATLLLAPFWWRFRLFPRQSPPLALLGLMAAGLPYQFLVLWGLHFAPVSTAGPLLAGTLPLFIGILSAVVLRERLTPLRILGIALITLGVLAISGEGIASLTGDTWRGALAILGAAFAWSLYTVAFRYSRLSGIEAAAFVGVWSLVVLLPFEAGNIWTAVQATPVTLLAQQLVTQGLLAGVVSLLTYTTAVRHLGPARATALTALTPPAALLTATLLLGEHPQLEELVGCGFIVAGVVAASGALSRARA</sequence>
<evidence type="ECO:0000256" key="1">
    <source>
        <dbReference type="ARBA" id="ARBA00004141"/>
    </source>
</evidence>
<proteinExistence type="inferred from homology"/>
<dbReference type="InterPro" id="IPR050638">
    <property type="entry name" value="AA-Vitamin_Transporters"/>
</dbReference>
<dbReference type="InterPro" id="IPR000620">
    <property type="entry name" value="EamA_dom"/>
</dbReference>
<evidence type="ECO:0000256" key="2">
    <source>
        <dbReference type="ARBA" id="ARBA00007362"/>
    </source>
</evidence>
<dbReference type="HOGENOM" id="CLU_033863_3_1_5"/>
<dbReference type="STRING" id="438753.AZC_4122"/>
<dbReference type="EMBL" id="AP009384">
    <property type="protein sequence ID" value="BAF90120.1"/>
    <property type="molecule type" value="Genomic_DNA"/>
</dbReference>
<dbReference type="PANTHER" id="PTHR32322">
    <property type="entry name" value="INNER MEMBRANE TRANSPORTER"/>
    <property type="match status" value="1"/>
</dbReference>
<dbReference type="SUPFAM" id="SSF103481">
    <property type="entry name" value="Multidrug resistance efflux transporter EmrE"/>
    <property type="match status" value="2"/>
</dbReference>
<dbReference type="KEGG" id="azc:AZC_4122"/>
<reference evidence="8 9" key="6">
    <citation type="journal article" date="2011" name="Appl. Environ. Microbiol.">
        <title>Involvement of the azorhizobial chromosome partition gene (parA) in the onset of bacteroid differentiation during Sesbania rostrata stem nodule development.</title>
        <authorList>
            <person name="Liu CT."/>
            <person name="Lee KB."/>
            <person name="Wang YS."/>
            <person name="Peng MH."/>
            <person name="Lee KT."/>
            <person name="Suzuki S."/>
            <person name="Suzuki T."/>
            <person name="Oyaizu H."/>
        </authorList>
    </citation>
    <scope>NUCLEOTIDE SEQUENCE [LARGE SCALE GENOMIC DNA]</scope>
    <source>
        <strain evidence="9">ATCC 43989 / DSM 5975 / JCM 20966 / LMG 6465 / NBRC 14845 / NCIMB 13405 / ORS 571</strain>
    </source>
</reference>
<feature type="transmembrane region" description="Helical" evidence="6">
    <location>
        <begin position="56"/>
        <end position="77"/>
    </location>
</feature>
<feature type="transmembrane region" description="Helical" evidence="6">
    <location>
        <begin position="201"/>
        <end position="220"/>
    </location>
</feature>
<reference evidence="8 9" key="5">
    <citation type="journal article" date="2010" name="Appl. Environ. Microbiol.">
        <title>phrR-like gene praR of Azorhizobium caulinodans ORS571 is essential for symbiosis with Sesbania rostrata and is involved in expression of reb genes.</title>
        <authorList>
            <person name="Akiba N."/>
            <person name="Aono T."/>
            <person name="Toyazaki H."/>
            <person name="Sato S."/>
            <person name="Oyaizu H."/>
        </authorList>
    </citation>
    <scope>NUCLEOTIDE SEQUENCE [LARGE SCALE GENOMIC DNA]</scope>
    <source>
        <strain evidence="9">ATCC 43989 / DSM 5975 / JCM 20966 / LMG 6465 / NBRC 14845 / NCIMB 13405 / ORS 571</strain>
    </source>
</reference>
<name>A8HS04_AZOC5</name>
<dbReference type="AlphaFoldDB" id="A8HS04"/>
<dbReference type="Gene3D" id="1.10.3730.20">
    <property type="match status" value="1"/>
</dbReference>
<dbReference type="InterPro" id="IPR037185">
    <property type="entry name" value="EmrE-like"/>
</dbReference>
<evidence type="ECO:0000313" key="9">
    <source>
        <dbReference type="Proteomes" id="UP000000270"/>
    </source>
</evidence>
<feature type="transmembrane region" description="Helical" evidence="6">
    <location>
        <begin position="265"/>
        <end position="283"/>
    </location>
</feature>
<evidence type="ECO:0000256" key="3">
    <source>
        <dbReference type="ARBA" id="ARBA00022692"/>
    </source>
</evidence>
<feature type="transmembrane region" description="Helical" evidence="6">
    <location>
        <begin position="89"/>
        <end position="107"/>
    </location>
</feature>
<dbReference type="Pfam" id="PF00892">
    <property type="entry name" value="EamA"/>
    <property type="match status" value="2"/>
</dbReference>
<keyword evidence="9" id="KW-1185">Reference proteome</keyword>
<comment type="subcellular location">
    <subcellularLocation>
        <location evidence="1">Membrane</location>
        <topology evidence="1">Multi-pass membrane protein</topology>
    </subcellularLocation>
</comment>
<protein>
    <recommendedName>
        <fullName evidence="7">EamA domain-containing protein</fullName>
    </recommendedName>
</protein>
<feature type="transmembrane region" description="Helical" evidence="6">
    <location>
        <begin position="232"/>
        <end position="253"/>
    </location>
</feature>
<feature type="transmembrane region" description="Helical" evidence="6">
    <location>
        <begin position="174"/>
        <end position="195"/>
    </location>
</feature>
<reference evidence="8 9" key="1">
    <citation type="journal article" date="2007" name="Appl. Environ. Microbiol.">
        <title>Rhizobial factors required for stem nodule maturation and maintenance in Sesbania rostrata-Azorhizobium caulinodans ORS571 symbiosis.</title>
        <authorList>
            <person name="Suzuki S."/>
            <person name="Aono T."/>
            <person name="Lee KB."/>
            <person name="Suzuki T."/>
            <person name="Liu CT."/>
            <person name="Miwa H."/>
            <person name="Wakao S."/>
            <person name="Iki T."/>
            <person name="Oyaizu H."/>
        </authorList>
    </citation>
    <scope>NUCLEOTIDE SEQUENCE [LARGE SCALE GENOMIC DNA]</scope>
    <source>
        <strain evidence="9">ATCC 43989 / DSM 5975 / JCM 20966 / LMG 6465 / NBRC 14845 / NCIMB 13405 / ORS 571</strain>
    </source>
</reference>
<evidence type="ECO:0000256" key="6">
    <source>
        <dbReference type="SAM" id="Phobius"/>
    </source>
</evidence>
<dbReference type="PANTHER" id="PTHR32322:SF2">
    <property type="entry name" value="EAMA DOMAIN-CONTAINING PROTEIN"/>
    <property type="match status" value="1"/>
</dbReference>
<gene>
    <name evidence="8" type="ordered locus">AZC_4122</name>
</gene>
<evidence type="ECO:0000259" key="7">
    <source>
        <dbReference type="Pfam" id="PF00892"/>
    </source>
</evidence>
<keyword evidence="5 6" id="KW-0472">Membrane</keyword>
<reference evidence="8 9" key="3">
    <citation type="journal article" date="2008" name="BMC Genomics">
        <title>The genome of the versatile nitrogen fixer Azorhizobium caulinodans ORS571.</title>
        <authorList>
            <person name="Lee KB."/>
            <person name="Backer P.D."/>
            <person name="Aono T."/>
            <person name="Liu CT."/>
            <person name="Suzuki S."/>
            <person name="Suzuki T."/>
            <person name="Kaneko T."/>
            <person name="Yamada M."/>
            <person name="Tabata S."/>
            <person name="Kupfer D.M."/>
            <person name="Najar F.Z."/>
            <person name="Wiley G.B."/>
            <person name="Roe B."/>
            <person name="Binnewies T.T."/>
            <person name="Ussery D.W."/>
            <person name="D'Haeze W."/>
            <person name="Herder J.D."/>
            <person name="Gevers D."/>
            <person name="Vereecke D."/>
            <person name="Holsters M."/>
            <person name="Oyaizu H."/>
        </authorList>
    </citation>
    <scope>NUCLEOTIDE SEQUENCE [LARGE SCALE GENOMIC DNA]</scope>
    <source>
        <strain evidence="9">ATCC 43989 / DSM 5975 / JCM 20966 / LMG 6465 / NBRC 14845 / NCIMB 13405 / ORS 571</strain>
    </source>
</reference>
<feature type="domain" description="EamA" evidence="7">
    <location>
        <begin position="56"/>
        <end position="190"/>
    </location>
</feature>